<name>A0A0C7QPN5_PARSO</name>
<dbReference type="Proteomes" id="UP000049127">
    <property type="component" value="Unassembled WGS sequence"/>
</dbReference>
<dbReference type="EMBL" id="CEKZ01000003">
    <property type="protein sequence ID" value="CEQ02727.1"/>
    <property type="molecule type" value="Genomic_DNA"/>
</dbReference>
<dbReference type="PANTHER" id="PTHR30295">
    <property type="entry name" value="BACTERIOFERRITIN"/>
    <property type="match status" value="1"/>
</dbReference>
<dbReference type="RefSeq" id="WP_055341358.1">
    <property type="nucleotide sequence ID" value="NZ_CDNI01000003.1"/>
</dbReference>
<dbReference type="InterPro" id="IPR012347">
    <property type="entry name" value="Ferritin-like"/>
</dbReference>
<proteinExistence type="predicted"/>
<dbReference type="Pfam" id="PF00210">
    <property type="entry name" value="Ferritin"/>
    <property type="match status" value="1"/>
</dbReference>
<dbReference type="GO" id="GO:0005829">
    <property type="term" value="C:cytosol"/>
    <property type="evidence" value="ECO:0007669"/>
    <property type="project" value="TreeGrafter"/>
</dbReference>
<gene>
    <name evidence="4" type="ORF">R28058_04601</name>
</gene>
<evidence type="ECO:0000256" key="1">
    <source>
        <dbReference type="ARBA" id="ARBA00022434"/>
    </source>
</evidence>
<evidence type="ECO:0000313" key="5">
    <source>
        <dbReference type="Proteomes" id="UP000049127"/>
    </source>
</evidence>
<sequence length="172" mass="20190">MKEYNNQVYVSSQPYPSIRVKGKNIFYAEILMDDYAGYISEFSAISQYIYHSLDLGKVDKNLANMYIQISKVEMHHLDILGQVITLLGGNPQYRGSYSTNFKPWNGSFVYYGVNICERLYKDLESEYSAIASYKRHIEIIDDEYIRKILQRIILDEKVHIKHFKSAIKKYCN</sequence>
<organism evidence="4 5">
    <name type="scientific">Paraclostridium sordellii</name>
    <name type="common">Clostridium sordellii</name>
    <dbReference type="NCBI Taxonomy" id="1505"/>
    <lineage>
        <taxon>Bacteria</taxon>
        <taxon>Bacillati</taxon>
        <taxon>Bacillota</taxon>
        <taxon>Clostridia</taxon>
        <taxon>Peptostreptococcales</taxon>
        <taxon>Peptostreptococcaceae</taxon>
        <taxon>Paraclostridium</taxon>
    </lineage>
</organism>
<feature type="domain" description="Ferritin/DPS" evidence="3">
    <location>
        <begin position="41"/>
        <end position="169"/>
    </location>
</feature>
<dbReference type="InterPro" id="IPR009078">
    <property type="entry name" value="Ferritin-like_SF"/>
</dbReference>
<dbReference type="GO" id="GO:0008199">
    <property type="term" value="F:ferric iron binding"/>
    <property type="evidence" value="ECO:0007669"/>
    <property type="project" value="InterPro"/>
</dbReference>
<dbReference type="InterPro" id="IPR008331">
    <property type="entry name" value="Ferritin_DPS_dom"/>
</dbReference>
<evidence type="ECO:0000313" key="4">
    <source>
        <dbReference type="EMBL" id="CEQ02727.1"/>
    </source>
</evidence>
<accession>A0A0C7QPN5</accession>
<dbReference type="AlphaFoldDB" id="A0A0C7QPN5"/>
<dbReference type="GO" id="GO:0004322">
    <property type="term" value="F:ferroxidase activity"/>
    <property type="evidence" value="ECO:0007669"/>
    <property type="project" value="TreeGrafter"/>
</dbReference>
<dbReference type="CDD" id="cd07908">
    <property type="entry name" value="Mn_catalase_like"/>
    <property type="match status" value="1"/>
</dbReference>
<evidence type="ECO:0000256" key="2">
    <source>
        <dbReference type="ARBA" id="ARBA00023004"/>
    </source>
</evidence>
<dbReference type="PANTHER" id="PTHR30295:SF0">
    <property type="entry name" value="BACTERIOFERRITIN"/>
    <property type="match status" value="1"/>
</dbReference>
<dbReference type="GO" id="GO:0020037">
    <property type="term" value="F:heme binding"/>
    <property type="evidence" value="ECO:0007669"/>
    <property type="project" value="TreeGrafter"/>
</dbReference>
<dbReference type="OrthoDB" id="9785263at2"/>
<reference evidence="4 5" key="1">
    <citation type="submission" date="2015-01" db="EMBL/GenBank/DDBJ databases">
        <authorList>
            <person name="Aslett A.Martin."/>
            <person name="De Silva Nishadi"/>
        </authorList>
    </citation>
    <scope>NUCLEOTIDE SEQUENCE [LARGE SCALE GENOMIC DNA]</scope>
    <source>
        <strain evidence="4 5">R28058</strain>
    </source>
</reference>
<dbReference type="SUPFAM" id="SSF47240">
    <property type="entry name" value="Ferritin-like"/>
    <property type="match status" value="1"/>
</dbReference>
<dbReference type="GO" id="GO:0006879">
    <property type="term" value="P:intracellular iron ion homeostasis"/>
    <property type="evidence" value="ECO:0007669"/>
    <property type="project" value="UniProtKB-KW"/>
</dbReference>
<protein>
    <submittedName>
        <fullName evidence="4">Bacterioferritin</fullName>
    </submittedName>
</protein>
<dbReference type="Gene3D" id="1.20.1260.10">
    <property type="match status" value="2"/>
</dbReference>
<keyword evidence="2" id="KW-0408">Iron</keyword>
<keyword evidence="1" id="KW-0409">Iron storage</keyword>
<evidence type="ECO:0000259" key="3">
    <source>
        <dbReference type="Pfam" id="PF00210"/>
    </source>
</evidence>